<dbReference type="SUPFAM" id="SSF52058">
    <property type="entry name" value="L domain-like"/>
    <property type="match status" value="1"/>
</dbReference>
<dbReference type="Pfam" id="PF23559">
    <property type="entry name" value="WHD_DRP"/>
    <property type="match status" value="1"/>
</dbReference>
<dbReference type="AlphaFoldDB" id="A0A9Q0KVI8"/>
<dbReference type="Pfam" id="PF23598">
    <property type="entry name" value="LRR_14"/>
    <property type="match status" value="1"/>
</dbReference>
<proteinExistence type="predicted"/>
<evidence type="ECO:0000313" key="5">
    <source>
        <dbReference type="Proteomes" id="UP001141806"/>
    </source>
</evidence>
<keyword evidence="1" id="KW-0677">Repeat</keyword>
<reference evidence="4" key="1">
    <citation type="journal article" date="2023" name="Plant J.">
        <title>The genome of the king protea, Protea cynaroides.</title>
        <authorList>
            <person name="Chang J."/>
            <person name="Duong T.A."/>
            <person name="Schoeman C."/>
            <person name="Ma X."/>
            <person name="Roodt D."/>
            <person name="Barker N."/>
            <person name="Li Z."/>
            <person name="Van de Peer Y."/>
            <person name="Mizrachi E."/>
        </authorList>
    </citation>
    <scope>NUCLEOTIDE SEQUENCE</scope>
    <source>
        <tissue evidence="4">Young leaves</tissue>
    </source>
</reference>
<dbReference type="GO" id="GO:0043531">
    <property type="term" value="F:ADP binding"/>
    <property type="evidence" value="ECO:0007669"/>
    <property type="project" value="InterPro"/>
</dbReference>
<evidence type="ECO:0000259" key="3">
    <source>
        <dbReference type="SMART" id="SM00382"/>
    </source>
</evidence>
<dbReference type="InterPro" id="IPR032675">
    <property type="entry name" value="LRR_dom_sf"/>
</dbReference>
<dbReference type="PANTHER" id="PTHR23155">
    <property type="entry name" value="DISEASE RESISTANCE PROTEIN RP"/>
    <property type="match status" value="1"/>
</dbReference>
<keyword evidence="5" id="KW-1185">Reference proteome</keyword>
<dbReference type="SUPFAM" id="SSF52540">
    <property type="entry name" value="P-loop containing nucleoside triphosphate hydrolases"/>
    <property type="match status" value="1"/>
</dbReference>
<dbReference type="InterPro" id="IPR044974">
    <property type="entry name" value="Disease_R_plants"/>
</dbReference>
<dbReference type="OrthoDB" id="646178at2759"/>
<comment type="caution">
    <text evidence="4">The sequence shown here is derived from an EMBL/GenBank/DDBJ whole genome shotgun (WGS) entry which is preliminary data.</text>
</comment>
<dbReference type="Gene3D" id="3.40.50.300">
    <property type="entry name" value="P-loop containing nucleotide triphosphate hydrolases"/>
    <property type="match status" value="1"/>
</dbReference>
<dbReference type="InterPro" id="IPR036388">
    <property type="entry name" value="WH-like_DNA-bd_sf"/>
</dbReference>
<dbReference type="EMBL" id="JAMYWD010000003">
    <property type="protein sequence ID" value="KAJ4977389.1"/>
    <property type="molecule type" value="Genomic_DNA"/>
</dbReference>
<dbReference type="Gene3D" id="1.10.8.430">
    <property type="entry name" value="Helical domain of apoptotic protease-activating factors"/>
    <property type="match status" value="1"/>
</dbReference>
<dbReference type="Gene3D" id="3.80.10.10">
    <property type="entry name" value="Ribonuclease Inhibitor"/>
    <property type="match status" value="1"/>
</dbReference>
<evidence type="ECO:0000313" key="4">
    <source>
        <dbReference type="EMBL" id="KAJ4977389.1"/>
    </source>
</evidence>
<accession>A0A9Q0KVI8</accession>
<dbReference type="InterPro" id="IPR002182">
    <property type="entry name" value="NB-ARC"/>
</dbReference>
<evidence type="ECO:0000256" key="1">
    <source>
        <dbReference type="ARBA" id="ARBA00022737"/>
    </source>
</evidence>
<dbReference type="Proteomes" id="UP001141806">
    <property type="component" value="Unassembled WGS sequence"/>
</dbReference>
<dbReference type="Pfam" id="PF00931">
    <property type="entry name" value="NB-ARC"/>
    <property type="match status" value="1"/>
</dbReference>
<dbReference type="SMART" id="SM00382">
    <property type="entry name" value="AAA"/>
    <property type="match status" value="1"/>
</dbReference>
<sequence length="649" mass="74516">MEDIGTRIEKISANKSKYGIENLEAGETLVRLNDGLALKVRRTPTEEELEVVGFEKDIEKLANLLKQEECQQFLVVSIVGMGGAGKSTLAKSVYNRSDIKNTFDSYAFIYVSQEYRIKDLLSGAITQVMMLTNEKKQGLEMMNEQELRKMLSDYLKERRCLFIFDDIWKREDWDRLKLAFLAQGEGKPKRVILTTRNVQVAKYADPLTDLHELSPLGDEDSFKLFSQKVFQYQVKSEERSYSKELEEIGRKLVARCSGLPLAIVVLGGLLSTKEKTPSVWSKLLDSVNWQFNHGPQQCMDILSLSYTDLPYYLQSCFLYFGLFPEDYEIDSDKLIRLWVAEGFIQQRGDETMEDVAEDYLEELIQRSIIQAASRRSDGGVETCRIHDILRDFVVSEAKKDKLLEIHGNNCSTSLNRFRRLAIHPNNGSWIEGGLEKLTNLKELVVHGDLMLHTKALTSSIVKLTKLRLLYLFDPSENAAPLPLVSFSNHVHLYSIFLDGYLEKLPELGDFPPYLTEVRLYKSHLKQDDQYMETFEKLPNLKILELGWDSFEGKELICSVGGFSKLRNLSLHKLSNLEDLKVEEGAFPCLKFLIISECNHLKMLPDGLRQVTTLQELNLFNMPEEFNVRVQENTGEDWEKIKHIPSVTIL</sequence>
<gene>
    <name evidence="4" type="ORF">NE237_002495</name>
</gene>
<dbReference type="FunFam" id="1.10.10.10:FF:000322">
    <property type="entry name" value="Probable disease resistance protein At1g63360"/>
    <property type="match status" value="1"/>
</dbReference>
<keyword evidence="2" id="KW-0611">Plant defense</keyword>
<dbReference type="Gene3D" id="1.10.10.10">
    <property type="entry name" value="Winged helix-like DNA-binding domain superfamily/Winged helix DNA-binding domain"/>
    <property type="match status" value="1"/>
</dbReference>
<protein>
    <recommendedName>
        <fullName evidence="3">AAA+ ATPase domain-containing protein</fullName>
    </recommendedName>
</protein>
<organism evidence="4 5">
    <name type="scientific">Protea cynaroides</name>
    <dbReference type="NCBI Taxonomy" id="273540"/>
    <lineage>
        <taxon>Eukaryota</taxon>
        <taxon>Viridiplantae</taxon>
        <taxon>Streptophyta</taxon>
        <taxon>Embryophyta</taxon>
        <taxon>Tracheophyta</taxon>
        <taxon>Spermatophyta</taxon>
        <taxon>Magnoliopsida</taxon>
        <taxon>Proteales</taxon>
        <taxon>Proteaceae</taxon>
        <taxon>Protea</taxon>
    </lineage>
</organism>
<dbReference type="InterPro" id="IPR027417">
    <property type="entry name" value="P-loop_NTPase"/>
</dbReference>
<dbReference type="InterPro" id="IPR042197">
    <property type="entry name" value="Apaf_helical"/>
</dbReference>
<dbReference type="FunFam" id="3.40.50.300:FF:001091">
    <property type="entry name" value="Probable disease resistance protein At1g61300"/>
    <property type="match status" value="1"/>
</dbReference>
<name>A0A9Q0KVI8_9MAGN</name>
<dbReference type="GO" id="GO:0098542">
    <property type="term" value="P:defense response to other organism"/>
    <property type="evidence" value="ECO:0007669"/>
    <property type="project" value="TreeGrafter"/>
</dbReference>
<dbReference type="InterPro" id="IPR058922">
    <property type="entry name" value="WHD_DRP"/>
</dbReference>
<dbReference type="PRINTS" id="PR00364">
    <property type="entry name" value="DISEASERSIST"/>
</dbReference>
<dbReference type="PANTHER" id="PTHR23155:SF1228">
    <property type="entry name" value="NB-ARC DOMAIN CONTAINING PROTEIN, EXPRESSED"/>
    <property type="match status" value="1"/>
</dbReference>
<dbReference type="InterPro" id="IPR003593">
    <property type="entry name" value="AAA+_ATPase"/>
</dbReference>
<dbReference type="InterPro" id="IPR055414">
    <property type="entry name" value="LRR_R13L4/SHOC2-like"/>
</dbReference>
<evidence type="ECO:0000256" key="2">
    <source>
        <dbReference type="ARBA" id="ARBA00022821"/>
    </source>
</evidence>
<feature type="domain" description="AAA+ ATPase" evidence="3">
    <location>
        <begin position="72"/>
        <end position="236"/>
    </location>
</feature>